<dbReference type="Gene3D" id="1.10.287.110">
    <property type="entry name" value="DnaJ domain"/>
    <property type="match status" value="1"/>
</dbReference>
<dbReference type="SUPFAM" id="SSF49493">
    <property type="entry name" value="HSP40/DnaJ peptide-binding domain"/>
    <property type="match status" value="2"/>
</dbReference>
<organism evidence="9 10">
    <name type="scientific">Gossypium anomalum</name>
    <dbReference type="NCBI Taxonomy" id="47600"/>
    <lineage>
        <taxon>Eukaryota</taxon>
        <taxon>Viridiplantae</taxon>
        <taxon>Streptophyta</taxon>
        <taxon>Embryophyta</taxon>
        <taxon>Tracheophyta</taxon>
        <taxon>Spermatophyta</taxon>
        <taxon>Magnoliopsida</taxon>
        <taxon>eudicotyledons</taxon>
        <taxon>Gunneridae</taxon>
        <taxon>Pentapetalae</taxon>
        <taxon>rosids</taxon>
        <taxon>malvids</taxon>
        <taxon>Malvales</taxon>
        <taxon>Malvaceae</taxon>
        <taxon>Malvoideae</taxon>
        <taxon>Gossypium</taxon>
    </lineage>
</organism>
<gene>
    <name evidence="9" type="ORF">CXB51_005312</name>
</gene>
<dbReference type="AlphaFoldDB" id="A0A8J5ZFL4"/>
<keyword evidence="6" id="KW-0472">Membrane</keyword>
<dbReference type="PROSITE" id="PS51188">
    <property type="entry name" value="ZF_CR"/>
    <property type="match status" value="1"/>
</dbReference>
<dbReference type="GO" id="GO:0051082">
    <property type="term" value="F:unfolded protein binding"/>
    <property type="evidence" value="ECO:0007669"/>
    <property type="project" value="InterPro"/>
</dbReference>
<dbReference type="SUPFAM" id="SSF57938">
    <property type="entry name" value="DnaJ/Hsp40 cysteine-rich domain"/>
    <property type="match status" value="1"/>
</dbReference>
<feature type="domain" description="J" evidence="7">
    <location>
        <begin position="70"/>
        <end position="134"/>
    </location>
</feature>
<evidence type="ECO:0000256" key="6">
    <source>
        <dbReference type="SAM" id="Phobius"/>
    </source>
</evidence>
<dbReference type="EMBL" id="JAHUZN010000003">
    <property type="protein sequence ID" value="KAG8498946.1"/>
    <property type="molecule type" value="Genomic_DNA"/>
</dbReference>
<dbReference type="Pfam" id="PF01556">
    <property type="entry name" value="DnaJ_C"/>
    <property type="match status" value="1"/>
</dbReference>
<dbReference type="CDD" id="cd06257">
    <property type="entry name" value="DnaJ"/>
    <property type="match status" value="1"/>
</dbReference>
<name>A0A8J5ZFL4_9ROSI</name>
<dbReference type="InterPro" id="IPR036410">
    <property type="entry name" value="HSP_DnaJ_Cys-rich_dom_sf"/>
</dbReference>
<dbReference type="PRINTS" id="PR00625">
    <property type="entry name" value="JDOMAIN"/>
</dbReference>
<evidence type="ECO:0000313" key="9">
    <source>
        <dbReference type="EMBL" id="KAG8498946.1"/>
    </source>
</evidence>
<keyword evidence="10" id="KW-1185">Reference proteome</keyword>
<evidence type="ECO:0000256" key="4">
    <source>
        <dbReference type="ARBA" id="ARBA00022833"/>
    </source>
</evidence>
<dbReference type="PANTHER" id="PTHR43096:SF26">
    <property type="entry name" value="CR-TYPE DOMAIN-CONTAINING PROTEIN"/>
    <property type="match status" value="1"/>
</dbReference>
<dbReference type="Gene3D" id="2.10.230.10">
    <property type="entry name" value="Heat shock protein DnaJ, cysteine-rich domain"/>
    <property type="match status" value="1"/>
</dbReference>
<feature type="domain" description="CR-type" evidence="8">
    <location>
        <begin position="206"/>
        <end position="288"/>
    </location>
</feature>
<feature type="zinc finger region" description="CR-type" evidence="5">
    <location>
        <begin position="206"/>
        <end position="288"/>
    </location>
</feature>
<dbReference type="PROSITE" id="PS00636">
    <property type="entry name" value="DNAJ_1"/>
    <property type="match status" value="1"/>
</dbReference>
<evidence type="ECO:0000256" key="5">
    <source>
        <dbReference type="PROSITE-ProRule" id="PRU00546"/>
    </source>
</evidence>
<reference evidence="9 10" key="1">
    <citation type="journal article" date="2021" name="bioRxiv">
        <title>The Gossypium anomalum genome as a resource for cotton improvement and evolutionary analysis of hybrid incompatibility.</title>
        <authorList>
            <person name="Grover C.E."/>
            <person name="Yuan D."/>
            <person name="Arick M.A."/>
            <person name="Miller E.R."/>
            <person name="Hu G."/>
            <person name="Peterson D.G."/>
            <person name="Wendel J.F."/>
            <person name="Udall J.A."/>
        </authorList>
    </citation>
    <scope>NUCLEOTIDE SEQUENCE [LARGE SCALE GENOMIC DNA]</scope>
    <source>
        <strain evidence="9">JFW-Udall</strain>
        <tissue evidence="9">Leaf</tissue>
    </source>
</reference>
<dbReference type="GO" id="GO:0005524">
    <property type="term" value="F:ATP binding"/>
    <property type="evidence" value="ECO:0007669"/>
    <property type="project" value="InterPro"/>
</dbReference>
<dbReference type="GO" id="GO:0042026">
    <property type="term" value="P:protein refolding"/>
    <property type="evidence" value="ECO:0007669"/>
    <property type="project" value="TreeGrafter"/>
</dbReference>
<dbReference type="Proteomes" id="UP000701853">
    <property type="component" value="Chromosome 3"/>
</dbReference>
<dbReference type="GO" id="GO:0009535">
    <property type="term" value="C:chloroplast thylakoid membrane"/>
    <property type="evidence" value="ECO:0007669"/>
    <property type="project" value="TreeGrafter"/>
</dbReference>
<dbReference type="HAMAP" id="MF_01152">
    <property type="entry name" value="DnaJ"/>
    <property type="match status" value="1"/>
</dbReference>
<keyword evidence="6" id="KW-0812">Transmembrane</keyword>
<dbReference type="Pfam" id="PF00226">
    <property type="entry name" value="DnaJ"/>
    <property type="match status" value="1"/>
</dbReference>
<dbReference type="InterPro" id="IPR001623">
    <property type="entry name" value="DnaJ_domain"/>
</dbReference>
<keyword evidence="1 5" id="KW-0479">Metal-binding</keyword>
<dbReference type="SUPFAM" id="SSF46565">
    <property type="entry name" value="Chaperone J-domain"/>
    <property type="match status" value="1"/>
</dbReference>
<dbReference type="PANTHER" id="PTHR43096">
    <property type="entry name" value="DNAJ HOMOLOG 1, MITOCHONDRIAL-RELATED"/>
    <property type="match status" value="1"/>
</dbReference>
<evidence type="ECO:0000256" key="3">
    <source>
        <dbReference type="ARBA" id="ARBA00022771"/>
    </source>
</evidence>
<dbReference type="GO" id="GO:0008270">
    <property type="term" value="F:zinc ion binding"/>
    <property type="evidence" value="ECO:0007669"/>
    <property type="project" value="UniProtKB-KW"/>
</dbReference>
<dbReference type="PROSITE" id="PS50076">
    <property type="entry name" value="DNAJ_2"/>
    <property type="match status" value="1"/>
</dbReference>
<dbReference type="OrthoDB" id="10256793at2759"/>
<dbReference type="InterPro" id="IPR036869">
    <property type="entry name" value="J_dom_sf"/>
</dbReference>
<dbReference type="Gene3D" id="2.60.260.20">
    <property type="entry name" value="Urease metallochaperone UreE, N-terminal domain"/>
    <property type="match status" value="2"/>
</dbReference>
<dbReference type="GO" id="GO:0031072">
    <property type="term" value="F:heat shock protein binding"/>
    <property type="evidence" value="ECO:0007669"/>
    <property type="project" value="InterPro"/>
</dbReference>
<evidence type="ECO:0000256" key="1">
    <source>
        <dbReference type="ARBA" id="ARBA00022723"/>
    </source>
</evidence>
<dbReference type="FunFam" id="1.10.287.110:FF:000037">
    <property type="entry name" value="Chaperone protein dnaJ A6 chloroplastic"/>
    <property type="match status" value="1"/>
</dbReference>
<evidence type="ECO:0000313" key="10">
    <source>
        <dbReference type="Proteomes" id="UP000701853"/>
    </source>
</evidence>
<feature type="transmembrane region" description="Helical" evidence="6">
    <location>
        <begin position="545"/>
        <end position="564"/>
    </location>
</feature>
<sequence>MATSYPLYDCGIRQNSFLIPGSGSRTSVLGLRWSESQFFCKTHAPYYRLGIIKRKCRHSAVIRAAASGSDYYSTLNVSRGATLQEIKTSYRSLARKYHPDMNKTPGAEEKFKEISAAYEVLSDNEKRSLYDRFGEAGLQGEYDGSGDYSAAVDPFEVYNAFFGGSDGFFGGMGEPGGFNFNLRNNGSNDLDIWYELHLNFEESIFGGEREIMVSYLETCNDCGGTGAKTSSCIKSCTDCGGKGGSTKSKRTPFGVAIEVSTCSSCGGKGKIITDKCRRCSGYCKVKVKRSMRIIIPPGVADGFTKRIRGEGNFDKKRAISLSRGFAGDLFVVLRIGVKQGIWRDGLNLYSKINVDYTEAILGTVVKVETVEGIKDLRIPCGIQPGDAVKLSRLGVPDVNKPSVRGDHHFIVNVLIPKDISLEPKTCYDGNDSNKERKLIEEVASLKVSKRSCPPDGMHEAAESKERASLKRTSRVASLWNSVKTFLGYCILLNSLISQIKARDNSCSDLKHKMLGRRESREGFASITADASSASLLRSHCKSDSSLLTVSYFTIFVFTLIWTLMRRNKNCCIGLNHRKHTS</sequence>
<keyword evidence="3 5" id="KW-0863">Zinc-finger</keyword>
<protein>
    <submittedName>
        <fullName evidence="9">Uncharacterized protein</fullName>
    </submittedName>
</protein>
<dbReference type="Pfam" id="PF00684">
    <property type="entry name" value="DnaJ_CXXCXGXG"/>
    <property type="match status" value="1"/>
</dbReference>
<dbReference type="SMART" id="SM00271">
    <property type="entry name" value="DnaJ"/>
    <property type="match status" value="1"/>
</dbReference>
<dbReference type="InterPro" id="IPR001305">
    <property type="entry name" value="HSP_DnaJ_Cys-rich_dom"/>
</dbReference>
<dbReference type="InterPro" id="IPR018253">
    <property type="entry name" value="DnaJ_domain_CS"/>
</dbReference>
<proteinExistence type="inferred from homology"/>
<dbReference type="GO" id="GO:0009408">
    <property type="term" value="P:response to heat"/>
    <property type="evidence" value="ECO:0007669"/>
    <property type="project" value="InterPro"/>
</dbReference>
<dbReference type="CDD" id="cd10747">
    <property type="entry name" value="DnaJ_C"/>
    <property type="match status" value="1"/>
</dbReference>
<evidence type="ECO:0000259" key="7">
    <source>
        <dbReference type="PROSITE" id="PS50076"/>
    </source>
</evidence>
<dbReference type="CDD" id="cd10719">
    <property type="entry name" value="DnaJ_zf"/>
    <property type="match status" value="1"/>
</dbReference>
<evidence type="ECO:0000256" key="2">
    <source>
        <dbReference type="ARBA" id="ARBA00022737"/>
    </source>
</evidence>
<dbReference type="InterPro" id="IPR012724">
    <property type="entry name" value="DnaJ"/>
</dbReference>
<keyword evidence="2" id="KW-0677">Repeat</keyword>
<keyword evidence="6" id="KW-1133">Transmembrane helix</keyword>
<dbReference type="InterPro" id="IPR002939">
    <property type="entry name" value="DnaJ_C"/>
</dbReference>
<comment type="caution">
    <text evidence="9">The sequence shown here is derived from an EMBL/GenBank/DDBJ whole genome shotgun (WGS) entry which is preliminary data.</text>
</comment>
<accession>A0A8J5ZFL4</accession>
<keyword evidence="4 5" id="KW-0862">Zinc</keyword>
<evidence type="ECO:0000259" key="8">
    <source>
        <dbReference type="PROSITE" id="PS51188"/>
    </source>
</evidence>
<dbReference type="InterPro" id="IPR008971">
    <property type="entry name" value="HSP40/DnaJ_pept-bd"/>
</dbReference>